<dbReference type="InterPro" id="IPR033916">
    <property type="entry name" value="ML_Npc2-like"/>
</dbReference>
<dbReference type="PANTHER" id="PTHR11306">
    <property type="entry name" value="NIEMANN PICK TYPE C2 PROTEIN NPC2-RELATED"/>
    <property type="match status" value="1"/>
</dbReference>
<dbReference type="InterPro" id="IPR014756">
    <property type="entry name" value="Ig_E-set"/>
</dbReference>
<dbReference type="GO" id="GO:0005576">
    <property type="term" value="C:extracellular region"/>
    <property type="evidence" value="ECO:0007669"/>
    <property type="project" value="UniProtKB-SubCell"/>
</dbReference>
<keyword evidence="5" id="KW-1015">Disulfide bond</keyword>
<evidence type="ECO:0000313" key="9">
    <source>
        <dbReference type="Proteomes" id="UP001378592"/>
    </source>
</evidence>
<comment type="subcellular location">
    <subcellularLocation>
        <location evidence="1">Secreted</location>
    </subcellularLocation>
</comment>
<dbReference type="CDD" id="cd00916">
    <property type="entry name" value="Npc2_like"/>
    <property type="match status" value="1"/>
</dbReference>
<evidence type="ECO:0000256" key="4">
    <source>
        <dbReference type="ARBA" id="ARBA00022729"/>
    </source>
</evidence>
<dbReference type="GO" id="GO:0032934">
    <property type="term" value="F:sterol binding"/>
    <property type="evidence" value="ECO:0007669"/>
    <property type="project" value="InterPro"/>
</dbReference>
<evidence type="ECO:0000256" key="1">
    <source>
        <dbReference type="ARBA" id="ARBA00004613"/>
    </source>
</evidence>
<keyword evidence="4 6" id="KW-0732">Signal</keyword>
<dbReference type="Proteomes" id="UP001378592">
    <property type="component" value="Unassembled WGS sequence"/>
</dbReference>
<dbReference type="FunFam" id="2.60.40.770:FF:000001">
    <property type="entry name" value="NPC intracellular cholesterol transporter 2"/>
    <property type="match status" value="1"/>
</dbReference>
<dbReference type="EMBL" id="JAZDUA010000725">
    <property type="protein sequence ID" value="KAK7789643.1"/>
    <property type="molecule type" value="Genomic_DNA"/>
</dbReference>
<sequence length="146" mass="15915">MIRAIVFLAFVAIATATPFKSCKNGLAPVYVDIPGCDSLPCKFIRGRDIAADVDFLIDHTVSTLNTKVMATSLGVTIEYPLPDPNACNGLTNSECPLKDGEEVIYHLEMPILSIYPKVRVDLEFSFLDQNKQVVACFEVSGTVVDS</sequence>
<proteinExistence type="inferred from homology"/>
<dbReference type="SUPFAM" id="SSF81296">
    <property type="entry name" value="E set domains"/>
    <property type="match status" value="1"/>
</dbReference>
<dbReference type="Gene3D" id="2.60.40.770">
    <property type="match status" value="1"/>
</dbReference>
<keyword evidence="9" id="KW-1185">Reference proteome</keyword>
<dbReference type="SMART" id="SM00737">
    <property type="entry name" value="ML"/>
    <property type="match status" value="1"/>
</dbReference>
<keyword evidence="3" id="KW-0964">Secreted</keyword>
<comment type="caution">
    <text evidence="8">The sequence shown here is derived from an EMBL/GenBank/DDBJ whole genome shotgun (WGS) entry which is preliminary data.</text>
</comment>
<feature type="chain" id="PRO_5042989458" description="MD-2-related lipid-recognition domain-containing protein" evidence="6">
    <location>
        <begin position="17"/>
        <end position="146"/>
    </location>
</feature>
<dbReference type="InterPro" id="IPR003172">
    <property type="entry name" value="ML_dom"/>
</dbReference>
<accession>A0AAN9V4H9</accession>
<evidence type="ECO:0000256" key="5">
    <source>
        <dbReference type="ARBA" id="ARBA00023157"/>
    </source>
</evidence>
<dbReference type="GO" id="GO:0032367">
    <property type="term" value="P:intracellular cholesterol transport"/>
    <property type="evidence" value="ECO:0007669"/>
    <property type="project" value="InterPro"/>
</dbReference>
<comment type="similarity">
    <text evidence="2">Belongs to the NPC2 family.</text>
</comment>
<evidence type="ECO:0000256" key="6">
    <source>
        <dbReference type="SAM" id="SignalP"/>
    </source>
</evidence>
<evidence type="ECO:0000256" key="3">
    <source>
        <dbReference type="ARBA" id="ARBA00022525"/>
    </source>
</evidence>
<feature type="domain" description="MD-2-related lipid-recognition" evidence="7">
    <location>
        <begin position="19"/>
        <end position="141"/>
    </location>
</feature>
<dbReference type="PANTHER" id="PTHR11306:SF36">
    <property type="entry name" value="NIEMANN-PICK TYPE C-2C-RELATED"/>
    <property type="match status" value="1"/>
</dbReference>
<dbReference type="InterPro" id="IPR039670">
    <property type="entry name" value="NPC2-like"/>
</dbReference>
<protein>
    <recommendedName>
        <fullName evidence="7">MD-2-related lipid-recognition domain-containing protein</fullName>
    </recommendedName>
</protein>
<evidence type="ECO:0000313" key="8">
    <source>
        <dbReference type="EMBL" id="KAK7789643.1"/>
    </source>
</evidence>
<evidence type="ECO:0000256" key="2">
    <source>
        <dbReference type="ARBA" id="ARBA00006370"/>
    </source>
</evidence>
<organism evidence="8 9">
    <name type="scientific">Gryllus longicercus</name>
    <dbReference type="NCBI Taxonomy" id="2509291"/>
    <lineage>
        <taxon>Eukaryota</taxon>
        <taxon>Metazoa</taxon>
        <taxon>Ecdysozoa</taxon>
        <taxon>Arthropoda</taxon>
        <taxon>Hexapoda</taxon>
        <taxon>Insecta</taxon>
        <taxon>Pterygota</taxon>
        <taxon>Neoptera</taxon>
        <taxon>Polyneoptera</taxon>
        <taxon>Orthoptera</taxon>
        <taxon>Ensifera</taxon>
        <taxon>Gryllidea</taxon>
        <taxon>Grylloidea</taxon>
        <taxon>Gryllidae</taxon>
        <taxon>Gryllinae</taxon>
        <taxon>Gryllus</taxon>
    </lineage>
</organism>
<gene>
    <name evidence="8" type="ORF">R5R35_007709</name>
</gene>
<dbReference type="AlphaFoldDB" id="A0AAN9V4H9"/>
<name>A0AAN9V4H9_9ORTH</name>
<dbReference type="Pfam" id="PF02221">
    <property type="entry name" value="E1_DerP2_DerF2"/>
    <property type="match status" value="1"/>
</dbReference>
<evidence type="ECO:0000259" key="7">
    <source>
        <dbReference type="SMART" id="SM00737"/>
    </source>
</evidence>
<feature type="signal peptide" evidence="6">
    <location>
        <begin position="1"/>
        <end position="16"/>
    </location>
</feature>
<reference evidence="8 9" key="1">
    <citation type="submission" date="2024-03" db="EMBL/GenBank/DDBJ databases">
        <title>The genome assembly and annotation of the cricket Gryllus longicercus Weissman &amp; Gray.</title>
        <authorList>
            <person name="Szrajer S."/>
            <person name="Gray D."/>
            <person name="Ylla G."/>
        </authorList>
    </citation>
    <scope>NUCLEOTIDE SEQUENCE [LARGE SCALE GENOMIC DNA]</scope>
    <source>
        <strain evidence="8">DAG 2021-001</strain>
        <tissue evidence="8">Whole body minus gut</tissue>
    </source>
</reference>